<dbReference type="Proteomes" id="UP001501525">
    <property type="component" value="Unassembled WGS sequence"/>
</dbReference>
<evidence type="ECO:0000313" key="1">
    <source>
        <dbReference type="EMBL" id="GAA5097778.1"/>
    </source>
</evidence>
<sequence>MSSYRGTGVVIGIVDFFSGKEIWAKMTDDYREKFSLGFCVKGAFDYERNAWVRKHIL</sequence>
<name>A0ABP9MJP4_9HYPH</name>
<dbReference type="RefSeq" id="WP_345096693.1">
    <property type="nucleotide sequence ID" value="NZ_BAABIY010000014.1"/>
</dbReference>
<comment type="caution">
    <text evidence="1">The sequence shown here is derived from an EMBL/GenBank/DDBJ whole genome shotgun (WGS) entry which is preliminary data.</text>
</comment>
<reference evidence="2" key="1">
    <citation type="journal article" date="2019" name="Int. J. Syst. Evol. Microbiol.">
        <title>The Global Catalogue of Microorganisms (GCM) 10K type strain sequencing project: providing services to taxonomists for standard genome sequencing and annotation.</title>
        <authorList>
            <consortium name="The Broad Institute Genomics Platform"/>
            <consortium name="The Broad Institute Genome Sequencing Center for Infectious Disease"/>
            <person name="Wu L."/>
            <person name="Ma J."/>
        </authorList>
    </citation>
    <scope>NUCLEOTIDE SEQUENCE [LARGE SCALE GENOMIC DNA]</scope>
    <source>
        <strain evidence="2">JCM 17706</strain>
    </source>
</reference>
<evidence type="ECO:0000313" key="2">
    <source>
        <dbReference type="Proteomes" id="UP001501525"/>
    </source>
</evidence>
<proteinExistence type="predicted"/>
<organism evidence="1 2">
    <name type="scientific">Bartonella acomydis</name>
    <dbReference type="NCBI Taxonomy" id="686234"/>
    <lineage>
        <taxon>Bacteria</taxon>
        <taxon>Pseudomonadati</taxon>
        <taxon>Pseudomonadota</taxon>
        <taxon>Alphaproteobacteria</taxon>
        <taxon>Hyphomicrobiales</taxon>
        <taxon>Bartonellaceae</taxon>
        <taxon>Bartonella</taxon>
    </lineage>
</organism>
<dbReference type="EMBL" id="BAABIY010000014">
    <property type="protein sequence ID" value="GAA5097778.1"/>
    <property type="molecule type" value="Genomic_DNA"/>
</dbReference>
<protein>
    <submittedName>
        <fullName evidence="1">Uncharacterized protein</fullName>
    </submittedName>
</protein>
<keyword evidence="2" id="KW-1185">Reference proteome</keyword>
<accession>A0ABP9MJP4</accession>
<gene>
    <name evidence="1" type="ORF">GCM10023260_07950</name>
</gene>